<dbReference type="AlphaFoldDB" id="A0A484NR33"/>
<evidence type="ECO:0000256" key="1">
    <source>
        <dbReference type="ARBA" id="ARBA00004474"/>
    </source>
</evidence>
<proteinExistence type="predicted"/>
<gene>
    <name evidence="4" type="ORF">CCAM_LOCUS44180</name>
</gene>
<evidence type="ECO:0000259" key="3">
    <source>
        <dbReference type="PROSITE" id="PS51277"/>
    </source>
</evidence>
<dbReference type="GO" id="GO:0009536">
    <property type="term" value="C:plastid"/>
    <property type="evidence" value="ECO:0007669"/>
    <property type="project" value="UniProtKB-SubCell"/>
</dbReference>
<dbReference type="PANTHER" id="PTHR31236">
    <property type="entry name" value="BURP DOMAIN PROTEIN USPL1-LIKE"/>
    <property type="match status" value="1"/>
</dbReference>
<evidence type="ECO:0000256" key="2">
    <source>
        <dbReference type="SAM" id="MobiDB-lite"/>
    </source>
</evidence>
<reference evidence="4 5" key="1">
    <citation type="submission" date="2018-04" db="EMBL/GenBank/DDBJ databases">
        <authorList>
            <person name="Vogel A."/>
        </authorList>
    </citation>
    <scope>NUCLEOTIDE SEQUENCE [LARGE SCALE GENOMIC DNA]</scope>
</reference>
<name>A0A484NR33_9ASTE</name>
<dbReference type="PROSITE" id="PS51277">
    <property type="entry name" value="BURP"/>
    <property type="match status" value="1"/>
</dbReference>
<dbReference type="Proteomes" id="UP000595140">
    <property type="component" value="Unassembled WGS sequence"/>
</dbReference>
<dbReference type="OrthoDB" id="1909293at2759"/>
<comment type="subcellular location">
    <subcellularLocation>
        <location evidence="1">Plastid</location>
    </subcellularLocation>
</comment>
<dbReference type="SMART" id="SM01045">
    <property type="entry name" value="BURP"/>
    <property type="match status" value="1"/>
</dbReference>
<dbReference type="Gene3D" id="3.40.50.300">
    <property type="entry name" value="P-loop containing nucleotide triphosphate hydrolases"/>
    <property type="match status" value="1"/>
</dbReference>
<dbReference type="InterPro" id="IPR044816">
    <property type="entry name" value="BURP"/>
</dbReference>
<accession>A0A484NR33</accession>
<dbReference type="Pfam" id="PF03181">
    <property type="entry name" value="BURP"/>
    <property type="match status" value="1"/>
</dbReference>
<dbReference type="SUPFAM" id="SSF52540">
    <property type="entry name" value="P-loop containing nucleoside triphosphate hydrolases"/>
    <property type="match status" value="1"/>
</dbReference>
<evidence type="ECO:0000313" key="5">
    <source>
        <dbReference type="Proteomes" id="UP000595140"/>
    </source>
</evidence>
<keyword evidence="5" id="KW-1185">Reference proteome</keyword>
<organism evidence="4 5">
    <name type="scientific">Cuscuta campestris</name>
    <dbReference type="NCBI Taxonomy" id="132261"/>
    <lineage>
        <taxon>Eukaryota</taxon>
        <taxon>Viridiplantae</taxon>
        <taxon>Streptophyta</taxon>
        <taxon>Embryophyta</taxon>
        <taxon>Tracheophyta</taxon>
        <taxon>Spermatophyta</taxon>
        <taxon>Magnoliopsida</taxon>
        <taxon>eudicotyledons</taxon>
        <taxon>Gunneridae</taxon>
        <taxon>Pentapetalae</taxon>
        <taxon>asterids</taxon>
        <taxon>lamiids</taxon>
        <taxon>Solanales</taxon>
        <taxon>Convolvulaceae</taxon>
        <taxon>Cuscuteae</taxon>
        <taxon>Cuscuta</taxon>
        <taxon>Cuscuta subgen. Grammica</taxon>
        <taxon>Cuscuta sect. Cleistogrammica</taxon>
    </lineage>
</organism>
<feature type="region of interest" description="Disordered" evidence="2">
    <location>
        <begin position="164"/>
        <end position="189"/>
    </location>
</feature>
<dbReference type="EMBL" id="OOIL02006805">
    <property type="protein sequence ID" value="VFR02405.1"/>
    <property type="molecule type" value="Genomic_DNA"/>
</dbReference>
<dbReference type="InterPro" id="IPR027417">
    <property type="entry name" value="P-loop_NTPase"/>
</dbReference>
<feature type="domain" description="BURP" evidence="3">
    <location>
        <begin position="149"/>
        <end position="372"/>
    </location>
</feature>
<dbReference type="PANTHER" id="PTHR31236:SF2">
    <property type="entry name" value="BURP DOMAIN PROTEIN RD22"/>
    <property type="match status" value="1"/>
</dbReference>
<protein>
    <recommendedName>
        <fullName evidence="3">BURP domain-containing protein</fullName>
    </recommendedName>
</protein>
<dbReference type="InterPro" id="IPR004873">
    <property type="entry name" value="BURP_dom"/>
</dbReference>
<evidence type="ECO:0000313" key="4">
    <source>
        <dbReference type="EMBL" id="VFR02405.1"/>
    </source>
</evidence>
<sequence length="374" mass="40424">MIQEAMREGGGFAGSTVIVVAHRITSIIDSDVVLVLGHGVVMERGSPLTLLQNRASSFAKLVAQYTTCQARSAKRVNSSSISGRASSTSMEVLWVNGHPNFPIPEIVRQSFLGGGDGGMTKHRFVIPQNYEMAAIKEMLDENSLGSHAFFLKSKLLVGSRSSFTPEHCKDEPDNNNNNNIPSGAIPTSPPPELSSANFDHIIQRYSIDPNSSVARVIKVMLERCEKKKNLINGKFQACVTSLQAMASLVAESLREGNPNLITGISLPGLQGAPKGSYEFQGFSALNDDRFLLCHKLTVPFGAFFCHQPSNSTAYSITLYGVDSGVHYDALAACHSSTGRWNPDYVAFRVLGVKPGVPVCHLLQAHDAIWFSNGG</sequence>